<accession>A0A1I2D917</accession>
<dbReference type="Pfam" id="PF13809">
    <property type="entry name" value="Tubulin_2"/>
    <property type="match status" value="1"/>
</dbReference>
<dbReference type="STRING" id="1003.SAMN04488541_1006122"/>
<dbReference type="Gene3D" id="3.40.50.1440">
    <property type="entry name" value="Tubulin/FtsZ, GTPase domain"/>
    <property type="match status" value="1"/>
</dbReference>
<reference evidence="1 2" key="1">
    <citation type="submission" date="2016-10" db="EMBL/GenBank/DDBJ databases">
        <authorList>
            <person name="de Groot N.N."/>
        </authorList>
    </citation>
    <scope>NUCLEOTIDE SEQUENCE [LARGE SCALE GENOMIC DNA]</scope>
    <source>
        <strain>GEY</strain>
        <strain evidence="2">DSM 9560</strain>
    </source>
</reference>
<dbReference type="OrthoDB" id="844533at2"/>
<dbReference type="RefSeq" id="WP_091541158.1">
    <property type="nucleotide sequence ID" value="NZ_FONY01000006.1"/>
</dbReference>
<dbReference type="Proteomes" id="UP000199513">
    <property type="component" value="Unassembled WGS sequence"/>
</dbReference>
<evidence type="ECO:0008006" key="3">
    <source>
        <dbReference type="Google" id="ProtNLM"/>
    </source>
</evidence>
<keyword evidence="2" id="KW-1185">Reference proteome</keyword>
<name>A0A1I2D917_9BACT</name>
<proteinExistence type="predicted"/>
<dbReference type="SUPFAM" id="SSF52490">
    <property type="entry name" value="Tubulin nucleotide-binding domain-like"/>
    <property type="match status" value="1"/>
</dbReference>
<sequence>MKLFLIGVGGTGMRCLEAFTHLAACGLFDGQEIDILSLDTDTNNGNKSQSEQLIDTYIRIKKDSTGKQVALRDSFFSANIHLFRFSPEYSGTNRTFRLVSKLGQSTDRHVNKNNEDLMSLLFDKEVQEFDLSHGYRAQTHVGSYLMYHAILEEVTKIKNGEKSAKPDDITAFLKRLSDAGLSGQQVRVFIMGSIFGGTGASSIPVIPRALKDALKIWDSTANIAEELLFGTTLLTNYFTFNKPTNQQLAQEKVIADADKFSLNSQAALMFYEADSTIRNIYQRMYHVGWSSRLLNYDEGKTGKSTTTGGAEQKNVAHVVELMCASAAYDFFKDSSIKKGEHKILYKTIVNDNERFDFTFADFVGQEEQYKLMDKWTAFYALSFMVQNHQDGDIKNFVSALSSKYNIADYKDLTEEEAKFINNFLKMFAFSYANGHIQDGWLRQVQKSSTDEHFLFSVNSFQTDANGLKKYNWGQLLDAKEYQFEGDGGWLSSPKPYDTFLKKFREDPNLKPASDFESAKIGERLLYHIYQTFKALHKIRK</sequence>
<gene>
    <name evidence="1" type="ORF">SAMN04488541_1006122</name>
</gene>
<organism evidence="1 2">
    <name type="scientific">Thermoflexibacter ruber</name>
    <dbReference type="NCBI Taxonomy" id="1003"/>
    <lineage>
        <taxon>Bacteria</taxon>
        <taxon>Pseudomonadati</taxon>
        <taxon>Bacteroidota</taxon>
        <taxon>Cytophagia</taxon>
        <taxon>Cytophagales</taxon>
        <taxon>Thermoflexibacteraceae</taxon>
        <taxon>Thermoflexibacter</taxon>
    </lineage>
</organism>
<dbReference type="InterPro" id="IPR025904">
    <property type="entry name" value="Tubulin-like"/>
</dbReference>
<dbReference type="InterPro" id="IPR036525">
    <property type="entry name" value="Tubulin/FtsZ_GTPase_sf"/>
</dbReference>
<evidence type="ECO:0000313" key="2">
    <source>
        <dbReference type="Proteomes" id="UP000199513"/>
    </source>
</evidence>
<evidence type="ECO:0000313" key="1">
    <source>
        <dbReference type="EMBL" id="SFE77042.1"/>
    </source>
</evidence>
<dbReference type="EMBL" id="FONY01000006">
    <property type="protein sequence ID" value="SFE77042.1"/>
    <property type="molecule type" value="Genomic_DNA"/>
</dbReference>
<protein>
    <recommendedName>
        <fullName evidence="3">Tubulin like</fullName>
    </recommendedName>
</protein>
<dbReference type="AlphaFoldDB" id="A0A1I2D917"/>